<protein>
    <submittedName>
        <fullName evidence="1">Uncharacterized protein</fullName>
    </submittedName>
</protein>
<dbReference type="EMBL" id="JAWDJW010002920">
    <property type="protein sequence ID" value="KAK3077374.1"/>
    <property type="molecule type" value="Genomic_DNA"/>
</dbReference>
<organism evidence="1 2">
    <name type="scientific">Coniosporium uncinatum</name>
    <dbReference type="NCBI Taxonomy" id="93489"/>
    <lineage>
        <taxon>Eukaryota</taxon>
        <taxon>Fungi</taxon>
        <taxon>Dikarya</taxon>
        <taxon>Ascomycota</taxon>
        <taxon>Pezizomycotina</taxon>
        <taxon>Dothideomycetes</taxon>
        <taxon>Dothideomycetes incertae sedis</taxon>
        <taxon>Coniosporium</taxon>
    </lineage>
</organism>
<proteinExistence type="predicted"/>
<sequence length="559" mass="63172">MRDRGGFEIYKTYFDSNPKHFYIYGTGIAALVPLCFLCVHSLRPLRSLAYELFVMMHVPVAVLYLAFLFWHCKNYLTSWNYLIATVAIWVFSYVFRLFFLNWTYPGRLSWLIGDEASVVLLPENAIKVTIPTQMRWRPGQFVYLRMPGISVFENHPFTIASLCSDDFPSDYGDEYRDMILVFRPFGGFTNRVHKSAVARGPYHSYRAFIDGPYGGMRRRMESFDTVILIAGGSGITAIASQLLALIKRMRDGKAITKTVHVVWALKRPETMEWFKEELRICREFAPPDSVHCQFFITAAKRQPKTGALESVHTPGRPISMHFRDKVNDAFQGVAEKRLSTLSATKRHSALIADEAARTGDPDIEKVLRAENEDAITALPSAHLRPAGPDRALTPPAQHPTPYDYGETRANASQNHEHTTHHAHHHNVDGRRNLALDITAAVDAGHGALDPSLTTPVAQRTFDFGFPSTPTEFQKNLMRFAFLPAAVKKRDGWSTEYGRPEIPYMLRRFSEEFGKRTCVFVCGPGSMRTSVASTVAELQGLVLRDGGKEEIFLHAENYAL</sequence>
<dbReference type="Proteomes" id="UP001186974">
    <property type="component" value="Unassembled WGS sequence"/>
</dbReference>
<evidence type="ECO:0000313" key="1">
    <source>
        <dbReference type="EMBL" id="KAK3077374.1"/>
    </source>
</evidence>
<accession>A0ACC3DL51</accession>
<gene>
    <name evidence="1" type="ORF">LTS18_010446</name>
</gene>
<keyword evidence="2" id="KW-1185">Reference proteome</keyword>
<evidence type="ECO:0000313" key="2">
    <source>
        <dbReference type="Proteomes" id="UP001186974"/>
    </source>
</evidence>
<comment type="caution">
    <text evidence="1">The sequence shown here is derived from an EMBL/GenBank/DDBJ whole genome shotgun (WGS) entry which is preliminary data.</text>
</comment>
<reference evidence="1" key="1">
    <citation type="submission" date="2024-09" db="EMBL/GenBank/DDBJ databases">
        <title>Black Yeasts Isolated from many extreme environments.</title>
        <authorList>
            <person name="Coleine C."/>
            <person name="Stajich J.E."/>
            <person name="Selbmann L."/>
        </authorList>
    </citation>
    <scope>NUCLEOTIDE SEQUENCE</scope>
    <source>
        <strain evidence="1">CCFEE 5737</strain>
    </source>
</reference>
<name>A0ACC3DL51_9PEZI</name>